<feature type="transmembrane region" description="Helical" evidence="1">
    <location>
        <begin position="62"/>
        <end position="85"/>
    </location>
</feature>
<sequence>MKWWLITGLGGILFFMAINRSVRQPLKWIWYGLLYTAVGGIVLFIINLFGQYIHFHIPINPVTALIAGVLGIPGLLYLVVVKLVLMGG</sequence>
<reference evidence="2 3" key="1">
    <citation type="submission" date="2020-07" db="EMBL/GenBank/DDBJ databases">
        <authorList>
            <person name="Feng H."/>
        </authorList>
    </citation>
    <scope>NUCLEOTIDE SEQUENCE [LARGE SCALE GENOMIC DNA]</scope>
    <source>
        <strain evidence="3">s-10</strain>
    </source>
</reference>
<evidence type="ECO:0000313" key="3">
    <source>
        <dbReference type="Proteomes" id="UP000535491"/>
    </source>
</evidence>
<keyword evidence="1" id="KW-1133">Transmembrane helix</keyword>
<evidence type="ECO:0000256" key="1">
    <source>
        <dbReference type="SAM" id="Phobius"/>
    </source>
</evidence>
<dbReference type="AlphaFoldDB" id="A0A7W1WUL3"/>
<dbReference type="EMBL" id="JACEIQ010000024">
    <property type="protein sequence ID" value="MBA4496136.1"/>
    <property type="molecule type" value="Genomic_DNA"/>
</dbReference>
<protein>
    <submittedName>
        <fullName evidence="2">Pro-sigmaK processing inhibitor BofA family protein</fullName>
    </submittedName>
</protein>
<feature type="transmembrane region" description="Helical" evidence="1">
    <location>
        <begin position="33"/>
        <end position="50"/>
    </location>
</feature>
<proteinExistence type="predicted"/>
<keyword evidence="1" id="KW-0472">Membrane</keyword>
<dbReference type="InterPro" id="IPR010001">
    <property type="entry name" value="BofA"/>
</dbReference>
<gene>
    <name evidence="2" type="ORF">H1191_17820</name>
</gene>
<dbReference type="Pfam" id="PF07441">
    <property type="entry name" value="BofA"/>
    <property type="match status" value="1"/>
</dbReference>
<keyword evidence="1" id="KW-0812">Transmembrane</keyword>
<dbReference type="Proteomes" id="UP000535491">
    <property type="component" value="Unassembled WGS sequence"/>
</dbReference>
<evidence type="ECO:0000313" key="2">
    <source>
        <dbReference type="EMBL" id="MBA4496136.1"/>
    </source>
</evidence>
<dbReference type="NCBIfam" id="TIGR02862">
    <property type="entry name" value="spore_BofA"/>
    <property type="match status" value="1"/>
</dbReference>
<keyword evidence="3" id="KW-1185">Reference proteome</keyword>
<organism evidence="2 3">
    <name type="scientific">Paenactinomyces guangxiensis</name>
    <dbReference type="NCBI Taxonomy" id="1490290"/>
    <lineage>
        <taxon>Bacteria</taxon>
        <taxon>Bacillati</taxon>
        <taxon>Bacillota</taxon>
        <taxon>Bacilli</taxon>
        <taxon>Bacillales</taxon>
        <taxon>Thermoactinomycetaceae</taxon>
        <taxon>Paenactinomyces</taxon>
    </lineage>
</organism>
<name>A0A7W1WUL3_9BACL</name>
<accession>A0A7W1WUL3</accession>
<comment type="caution">
    <text evidence="2">The sequence shown here is derived from an EMBL/GenBank/DDBJ whole genome shotgun (WGS) entry which is preliminary data.</text>
</comment>